<dbReference type="PANTHER" id="PTHR43133:SF8">
    <property type="entry name" value="RNA POLYMERASE SIGMA FACTOR HI_1459-RELATED"/>
    <property type="match status" value="1"/>
</dbReference>
<dbReference type="InterPro" id="IPR014284">
    <property type="entry name" value="RNA_pol_sigma-70_dom"/>
</dbReference>
<dbReference type="NCBIfam" id="TIGR02937">
    <property type="entry name" value="sigma70-ECF"/>
    <property type="match status" value="1"/>
</dbReference>
<evidence type="ECO:0000259" key="8">
    <source>
        <dbReference type="Pfam" id="PF08281"/>
    </source>
</evidence>
<sequence length="213" mass="23090">MRGGSAAAPGDLAPGDLAPGEDAEAALSDDALVALFANGDERAARRLTARLGPRTFSVALRVLGDRDEAEDVAQEAMMRLWRMAPDWQPGQARVSTWLYRVTLNLCIDRKRRSRRAGALRLDDVPDPPDPGRSAPERMQDGARADALQSALMSLPERQRQAVVLRHIEELSNPEIAGIMEISVEAVESLTARGRRALAAALAGRRDELGYSDG</sequence>
<keyword evidence="10" id="KW-1185">Reference proteome</keyword>
<feature type="region of interest" description="Disordered" evidence="6">
    <location>
        <begin position="118"/>
        <end position="141"/>
    </location>
</feature>
<dbReference type="InterPro" id="IPR013324">
    <property type="entry name" value="RNA_pol_sigma_r3/r4-like"/>
</dbReference>
<dbReference type="Pfam" id="PF08281">
    <property type="entry name" value="Sigma70_r4_2"/>
    <property type="match status" value="1"/>
</dbReference>
<dbReference type="CDD" id="cd06171">
    <property type="entry name" value="Sigma70_r4"/>
    <property type="match status" value="1"/>
</dbReference>
<dbReference type="NCBIfam" id="NF004113">
    <property type="entry name" value="PRK05602.1"/>
    <property type="match status" value="1"/>
</dbReference>
<evidence type="ECO:0000313" key="9">
    <source>
        <dbReference type="EMBL" id="TDK48809.1"/>
    </source>
</evidence>
<feature type="domain" description="RNA polymerase sigma-70 region 2" evidence="7">
    <location>
        <begin position="49"/>
        <end position="115"/>
    </location>
</feature>
<feature type="domain" description="RNA polymerase sigma factor 70 region 4 type 2" evidence="8">
    <location>
        <begin position="145"/>
        <end position="197"/>
    </location>
</feature>
<dbReference type="NCBIfam" id="NF009176">
    <property type="entry name" value="PRK12524.1"/>
    <property type="match status" value="1"/>
</dbReference>
<dbReference type="InterPro" id="IPR039425">
    <property type="entry name" value="RNA_pol_sigma-70-like"/>
</dbReference>
<organism evidence="9 10">
    <name type="scientific">Antarcticimicrobium luteum</name>
    <dbReference type="NCBI Taxonomy" id="2547397"/>
    <lineage>
        <taxon>Bacteria</taxon>
        <taxon>Pseudomonadati</taxon>
        <taxon>Pseudomonadota</taxon>
        <taxon>Alphaproteobacteria</taxon>
        <taxon>Rhodobacterales</taxon>
        <taxon>Paracoccaceae</taxon>
        <taxon>Antarcticimicrobium</taxon>
    </lineage>
</organism>
<comment type="similarity">
    <text evidence="1">Belongs to the sigma-70 factor family. ECF subfamily.</text>
</comment>
<dbReference type="PANTHER" id="PTHR43133">
    <property type="entry name" value="RNA POLYMERASE ECF-TYPE SIGMA FACTO"/>
    <property type="match status" value="1"/>
</dbReference>
<feature type="region of interest" description="Disordered" evidence="6">
    <location>
        <begin position="1"/>
        <end position="20"/>
    </location>
</feature>
<dbReference type="Gene3D" id="1.10.10.10">
    <property type="entry name" value="Winged helix-like DNA-binding domain superfamily/Winged helix DNA-binding domain"/>
    <property type="match status" value="1"/>
</dbReference>
<evidence type="ECO:0000256" key="6">
    <source>
        <dbReference type="SAM" id="MobiDB-lite"/>
    </source>
</evidence>
<dbReference type="EMBL" id="SMUV01000063">
    <property type="protein sequence ID" value="TDK48809.1"/>
    <property type="molecule type" value="Genomic_DNA"/>
</dbReference>
<dbReference type="InterPro" id="IPR013249">
    <property type="entry name" value="RNA_pol_sigma70_r4_t2"/>
</dbReference>
<evidence type="ECO:0000256" key="2">
    <source>
        <dbReference type="ARBA" id="ARBA00023015"/>
    </source>
</evidence>
<dbReference type="OrthoDB" id="9780326at2"/>
<evidence type="ECO:0000256" key="1">
    <source>
        <dbReference type="ARBA" id="ARBA00010641"/>
    </source>
</evidence>
<dbReference type="AlphaFoldDB" id="A0A4R5V9J8"/>
<keyword evidence="5" id="KW-0804">Transcription</keyword>
<dbReference type="Proteomes" id="UP000295301">
    <property type="component" value="Unassembled WGS sequence"/>
</dbReference>
<proteinExistence type="inferred from homology"/>
<comment type="caution">
    <text evidence="9">The sequence shown here is derived from an EMBL/GenBank/DDBJ whole genome shotgun (WGS) entry which is preliminary data.</text>
</comment>
<dbReference type="InterPro" id="IPR007627">
    <property type="entry name" value="RNA_pol_sigma70_r2"/>
</dbReference>
<dbReference type="Pfam" id="PF04542">
    <property type="entry name" value="Sigma70_r2"/>
    <property type="match status" value="1"/>
</dbReference>
<reference evidence="9 10" key="1">
    <citation type="submission" date="2019-03" db="EMBL/GenBank/DDBJ databases">
        <title>Ruegeria lutea sp. nov., a novel strain, isolated from marine sediment, the Masan Bay, South Korea.</title>
        <authorList>
            <person name="Kim J."/>
            <person name="Kim D.-Y."/>
            <person name="Lee S.-S."/>
        </authorList>
    </citation>
    <scope>NUCLEOTIDE SEQUENCE [LARGE SCALE GENOMIC DNA]</scope>
    <source>
        <strain evidence="9 10">318-1</strain>
    </source>
</reference>
<dbReference type="InterPro" id="IPR036388">
    <property type="entry name" value="WH-like_DNA-bd_sf"/>
</dbReference>
<dbReference type="GO" id="GO:0006352">
    <property type="term" value="P:DNA-templated transcription initiation"/>
    <property type="evidence" value="ECO:0007669"/>
    <property type="project" value="InterPro"/>
</dbReference>
<evidence type="ECO:0000256" key="3">
    <source>
        <dbReference type="ARBA" id="ARBA00023082"/>
    </source>
</evidence>
<keyword evidence="4" id="KW-0238">DNA-binding</keyword>
<dbReference type="SUPFAM" id="SSF88659">
    <property type="entry name" value="Sigma3 and sigma4 domains of RNA polymerase sigma factors"/>
    <property type="match status" value="1"/>
</dbReference>
<dbReference type="InterPro" id="IPR013325">
    <property type="entry name" value="RNA_pol_sigma_r2"/>
</dbReference>
<evidence type="ECO:0000259" key="7">
    <source>
        <dbReference type="Pfam" id="PF04542"/>
    </source>
</evidence>
<dbReference type="Gene3D" id="1.10.1740.10">
    <property type="match status" value="1"/>
</dbReference>
<accession>A0A4R5V9J8</accession>
<evidence type="ECO:0000256" key="5">
    <source>
        <dbReference type="ARBA" id="ARBA00023163"/>
    </source>
</evidence>
<keyword evidence="2" id="KW-0805">Transcription regulation</keyword>
<keyword evidence="3" id="KW-0731">Sigma factor</keyword>
<gene>
    <name evidence="9" type="ORF">E1832_09940</name>
</gene>
<evidence type="ECO:0000313" key="10">
    <source>
        <dbReference type="Proteomes" id="UP000295301"/>
    </source>
</evidence>
<evidence type="ECO:0000256" key="4">
    <source>
        <dbReference type="ARBA" id="ARBA00023125"/>
    </source>
</evidence>
<dbReference type="SUPFAM" id="SSF88946">
    <property type="entry name" value="Sigma2 domain of RNA polymerase sigma factors"/>
    <property type="match status" value="1"/>
</dbReference>
<dbReference type="GO" id="GO:0016987">
    <property type="term" value="F:sigma factor activity"/>
    <property type="evidence" value="ECO:0007669"/>
    <property type="project" value="UniProtKB-KW"/>
</dbReference>
<name>A0A4R5V9J8_9RHOB</name>
<protein>
    <submittedName>
        <fullName evidence="9">RNA polymerase sigma factor</fullName>
    </submittedName>
</protein>
<dbReference type="GO" id="GO:0003677">
    <property type="term" value="F:DNA binding"/>
    <property type="evidence" value="ECO:0007669"/>
    <property type="project" value="UniProtKB-KW"/>
</dbReference>